<evidence type="ECO:0000313" key="1">
    <source>
        <dbReference type="EMBL" id="KAH7959772.1"/>
    </source>
</evidence>
<organism evidence="1 2">
    <name type="scientific">Dermacentor silvarum</name>
    <name type="common">Tick</name>
    <dbReference type="NCBI Taxonomy" id="543639"/>
    <lineage>
        <taxon>Eukaryota</taxon>
        <taxon>Metazoa</taxon>
        <taxon>Ecdysozoa</taxon>
        <taxon>Arthropoda</taxon>
        <taxon>Chelicerata</taxon>
        <taxon>Arachnida</taxon>
        <taxon>Acari</taxon>
        <taxon>Parasitiformes</taxon>
        <taxon>Ixodida</taxon>
        <taxon>Ixodoidea</taxon>
        <taxon>Ixodidae</taxon>
        <taxon>Rhipicephalinae</taxon>
        <taxon>Dermacentor</taxon>
    </lineage>
</organism>
<comment type="caution">
    <text evidence="1">The sequence shown here is derived from an EMBL/GenBank/DDBJ whole genome shotgun (WGS) entry which is preliminary data.</text>
</comment>
<name>A0ACB8D5C5_DERSI</name>
<dbReference type="EMBL" id="CM023472">
    <property type="protein sequence ID" value="KAH7959772.1"/>
    <property type="molecule type" value="Genomic_DNA"/>
</dbReference>
<evidence type="ECO:0000313" key="2">
    <source>
        <dbReference type="Proteomes" id="UP000821865"/>
    </source>
</evidence>
<proteinExistence type="predicted"/>
<sequence>MPPLELKSCSYFVFFWCKTPAEYRQRLFVYISGLGVAGSPVSASLRLVGGRRRQPRRQDAPRHGSAIFAQNTRSIGYITYINSSDGCDQCSGTPWTSSFSWICDTTASLSLTAGASPATGANATGRSGVMDEEATMELLQDQLEEKNVTPVGSPPCDLLIEKYNGAGVVGTPRRNDCMTPAIRRFRSMEVVVDGETITDEELNDGTWTALDKQRRYARRKTDTETQPAAEENKGAPSGTPSSPPRYRARPPLPKLPAEDYKIIIRPQCAINLPSYGPAKILRTVCAAAQANLDESVKEDQVRVHPTSNTALISTPSRTDADIFKEICTRNPGLDIVGARRIGSSRHIVVTFAGQALPKHVHFWASAFIVHPFRERIEACFNCRRRHGELRQRGRRVASSAAAVTLPALPAAVIASMHLCSAKNQLKREKRKRDHVPDSRATGQRRTERIWRRHRERNELPRHRAAQPPFPSNSRSGSRQRSQSSSQPRNRSNSEQRNDQAVSRKVAWSANPEPKPTPTRPPQDANQVRELAEEIKALRQQLEAANAKIRALESRQPIGGNPMTPAAREIVACVRRDELESMKAEPTKKRKASVRDTPKESEASNPTDRVDKLERAIAQLAETVSNHTKSTAEFQQMVAHELTRIGALYRAECTQGLTQAPEPEQLATTTTKVLNTKGFKMTSVLPVRAEPYTKKDG</sequence>
<gene>
    <name evidence="1" type="ORF">HPB49_013741</name>
</gene>
<keyword evidence="2" id="KW-1185">Reference proteome</keyword>
<reference evidence="1" key="1">
    <citation type="submission" date="2020-05" db="EMBL/GenBank/DDBJ databases">
        <title>Large-scale comparative analyses of tick genomes elucidate their genetic diversity and vector capacities.</title>
        <authorList>
            <person name="Jia N."/>
            <person name="Wang J."/>
            <person name="Shi W."/>
            <person name="Du L."/>
            <person name="Sun Y."/>
            <person name="Zhan W."/>
            <person name="Jiang J."/>
            <person name="Wang Q."/>
            <person name="Zhang B."/>
            <person name="Ji P."/>
            <person name="Sakyi L.B."/>
            <person name="Cui X."/>
            <person name="Yuan T."/>
            <person name="Jiang B."/>
            <person name="Yang W."/>
            <person name="Lam T.T.-Y."/>
            <person name="Chang Q."/>
            <person name="Ding S."/>
            <person name="Wang X."/>
            <person name="Zhu J."/>
            <person name="Ruan X."/>
            <person name="Zhao L."/>
            <person name="Wei J."/>
            <person name="Que T."/>
            <person name="Du C."/>
            <person name="Cheng J."/>
            <person name="Dai P."/>
            <person name="Han X."/>
            <person name="Huang E."/>
            <person name="Gao Y."/>
            <person name="Liu J."/>
            <person name="Shao H."/>
            <person name="Ye R."/>
            <person name="Li L."/>
            <person name="Wei W."/>
            <person name="Wang X."/>
            <person name="Wang C."/>
            <person name="Yang T."/>
            <person name="Huo Q."/>
            <person name="Li W."/>
            <person name="Guo W."/>
            <person name="Chen H."/>
            <person name="Zhou L."/>
            <person name="Ni X."/>
            <person name="Tian J."/>
            <person name="Zhou Y."/>
            <person name="Sheng Y."/>
            <person name="Liu T."/>
            <person name="Pan Y."/>
            <person name="Xia L."/>
            <person name="Li J."/>
            <person name="Zhao F."/>
            <person name="Cao W."/>
        </authorList>
    </citation>
    <scope>NUCLEOTIDE SEQUENCE</scope>
    <source>
        <strain evidence="1">Dsil-2018</strain>
    </source>
</reference>
<accession>A0ACB8D5C5</accession>
<dbReference type="Proteomes" id="UP000821865">
    <property type="component" value="Chromosome 3"/>
</dbReference>
<protein>
    <submittedName>
        <fullName evidence="1">Uncharacterized protein</fullName>
    </submittedName>
</protein>